<feature type="compositionally biased region" description="Polar residues" evidence="5">
    <location>
        <begin position="372"/>
        <end position="392"/>
    </location>
</feature>
<evidence type="ECO:0000256" key="6">
    <source>
        <dbReference type="SAM" id="Phobius"/>
    </source>
</evidence>
<dbReference type="SUPFAM" id="SSF56112">
    <property type="entry name" value="Protein kinase-like (PK-like)"/>
    <property type="match status" value="1"/>
</dbReference>
<reference evidence="9" key="1">
    <citation type="journal article" date="2019" name="Int. J. Syst. Evol. Microbiol.">
        <title>The Global Catalogue of Microorganisms (GCM) 10K type strain sequencing project: providing services to taxonomists for standard genome sequencing and annotation.</title>
        <authorList>
            <consortium name="The Broad Institute Genomics Platform"/>
            <consortium name="The Broad Institute Genome Sequencing Center for Infectious Disease"/>
            <person name="Wu L."/>
            <person name="Ma J."/>
        </authorList>
    </citation>
    <scope>NUCLEOTIDE SEQUENCE [LARGE SCALE GENOMIC DNA]</scope>
    <source>
        <strain evidence="9">JCM 17939</strain>
    </source>
</reference>
<evidence type="ECO:0000256" key="5">
    <source>
        <dbReference type="SAM" id="MobiDB-lite"/>
    </source>
</evidence>
<protein>
    <recommendedName>
        <fullName evidence="7">Protein kinase domain-containing protein</fullName>
    </recommendedName>
</protein>
<keyword evidence="6" id="KW-1133">Transmembrane helix</keyword>
<feature type="compositionally biased region" description="Polar residues" evidence="5">
    <location>
        <begin position="400"/>
        <end position="409"/>
    </location>
</feature>
<name>A0ABP8UQ02_9ACTN</name>
<feature type="domain" description="Protein kinase" evidence="7">
    <location>
        <begin position="1"/>
        <end position="247"/>
    </location>
</feature>
<dbReference type="Pfam" id="PF00069">
    <property type="entry name" value="Pkinase"/>
    <property type="match status" value="1"/>
</dbReference>
<dbReference type="PANTHER" id="PTHR43289:SF34">
    <property type="entry name" value="SERINE_THREONINE-PROTEIN KINASE YBDM-RELATED"/>
    <property type="match status" value="1"/>
</dbReference>
<accession>A0ABP8UQ02</accession>
<evidence type="ECO:0000256" key="4">
    <source>
        <dbReference type="ARBA" id="ARBA00022840"/>
    </source>
</evidence>
<feature type="region of interest" description="Disordered" evidence="5">
    <location>
        <begin position="351"/>
        <end position="409"/>
    </location>
</feature>
<keyword evidence="4" id="KW-0067">ATP-binding</keyword>
<keyword evidence="9" id="KW-1185">Reference proteome</keyword>
<dbReference type="Gene3D" id="3.30.200.20">
    <property type="entry name" value="Phosphorylase Kinase, domain 1"/>
    <property type="match status" value="1"/>
</dbReference>
<comment type="caution">
    <text evidence="8">The sequence shown here is derived from an EMBL/GenBank/DDBJ whole genome shotgun (WGS) entry which is preliminary data.</text>
</comment>
<evidence type="ECO:0000313" key="8">
    <source>
        <dbReference type="EMBL" id="GAA4637387.1"/>
    </source>
</evidence>
<dbReference type="InterPro" id="IPR000719">
    <property type="entry name" value="Prot_kinase_dom"/>
</dbReference>
<feature type="region of interest" description="Disordered" evidence="5">
    <location>
        <begin position="313"/>
        <end position="338"/>
    </location>
</feature>
<dbReference type="InterPro" id="IPR011009">
    <property type="entry name" value="Kinase-like_dom_sf"/>
</dbReference>
<keyword evidence="6" id="KW-0472">Membrane</keyword>
<dbReference type="Gene3D" id="1.10.510.10">
    <property type="entry name" value="Transferase(Phosphotransferase) domain 1"/>
    <property type="match status" value="1"/>
</dbReference>
<organism evidence="8 9">
    <name type="scientific">Actinoallomurus vinaceus</name>
    <dbReference type="NCBI Taxonomy" id="1080074"/>
    <lineage>
        <taxon>Bacteria</taxon>
        <taxon>Bacillati</taxon>
        <taxon>Actinomycetota</taxon>
        <taxon>Actinomycetes</taxon>
        <taxon>Streptosporangiales</taxon>
        <taxon>Thermomonosporaceae</taxon>
        <taxon>Actinoallomurus</taxon>
    </lineage>
</organism>
<gene>
    <name evidence="8" type="ORF">GCM10023196_090990</name>
</gene>
<dbReference type="PANTHER" id="PTHR43289">
    <property type="entry name" value="MITOGEN-ACTIVATED PROTEIN KINASE KINASE KINASE 20-RELATED"/>
    <property type="match status" value="1"/>
</dbReference>
<dbReference type="InterPro" id="IPR008271">
    <property type="entry name" value="Ser/Thr_kinase_AS"/>
</dbReference>
<evidence type="ECO:0000256" key="3">
    <source>
        <dbReference type="ARBA" id="ARBA00022777"/>
    </source>
</evidence>
<proteinExistence type="predicted"/>
<dbReference type="PROSITE" id="PS50011">
    <property type="entry name" value="PROTEIN_KINASE_DOM"/>
    <property type="match status" value="1"/>
</dbReference>
<evidence type="ECO:0000256" key="1">
    <source>
        <dbReference type="ARBA" id="ARBA00022679"/>
    </source>
</evidence>
<keyword evidence="3" id="KW-0418">Kinase</keyword>
<feature type="transmembrane region" description="Helical" evidence="6">
    <location>
        <begin position="290"/>
        <end position="312"/>
    </location>
</feature>
<dbReference type="EMBL" id="BAABHK010000019">
    <property type="protein sequence ID" value="GAA4637387.1"/>
    <property type="molecule type" value="Genomic_DNA"/>
</dbReference>
<evidence type="ECO:0000256" key="2">
    <source>
        <dbReference type="ARBA" id="ARBA00022741"/>
    </source>
</evidence>
<evidence type="ECO:0000259" key="7">
    <source>
        <dbReference type="PROSITE" id="PS50011"/>
    </source>
</evidence>
<keyword evidence="2" id="KW-0547">Nucleotide-binding</keyword>
<dbReference type="CDD" id="cd14014">
    <property type="entry name" value="STKc_PknB_like"/>
    <property type="match status" value="1"/>
</dbReference>
<dbReference type="SMART" id="SM00220">
    <property type="entry name" value="S_TKc"/>
    <property type="match status" value="1"/>
</dbReference>
<evidence type="ECO:0000313" key="9">
    <source>
        <dbReference type="Proteomes" id="UP001501442"/>
    </source>
</evidence>
<sequence>MGQVYLGRSRGGRLVAVKLVRPELASDAHFRRRFAQEGAAARRVGGFYTAPVVDADPDADPPWLVTAFISGPSLQEAVDVHGPLPAQAVGVLGAGLAEGLTAIHGVGLVHRDLKPGNIILAADGPRVIDFGIARALDATHASTTVLGTPGFMSPEQASGRQAGPPSDVFALGSVLTFAATGHGPFGTGSAEAVVYRVVHHDPDLTGLPAHLTGLISACLAKDPEERPCLTEILDRLAVPTGPTGTWLPPGVTSMISERERELSYEARGQDTGALTTKSDVRQRRPSRRDFMVAGLGAAAVAAVAAVPATSLLRSAGAGGHPTPTPDATGRSLRPGTPVTLLDAGNMRSVTFSPDGRTMPPWPIPTPTCTPWRSATTGRRWRTSATTGRSRCGTSRPVRAHSTSPGRDPA</sequence>
<dbReference type="PROSITE" id="PS00108">
    <property type="entry name" value="PROTEIN_KINASE_ST"/>
    <property type="match status" value="1"/>
</dbReference>
<keyword evidence="1" id="KW-0808">Transferase</keyword>
<dbReference type="Proteomes" id="UP001501442">
    <property type="component" value="Unassembled WGS sequence"/>
</dbReference>
<keyword evidence="6" id="KW-0812">Transmembrane</keyword>